<protein>
    <submittedName>
        <fullName evidence="6">Flagellar hook-length control protein FliK</fullName>
    </submittedName>
</protein>
<dbReference type="InterPro" id="IPR001635">
    <property type="entry name" value="Flag_hook_Flik"/>
</dbReference>
<dbReference type="InterPro" id="IPR038610">
    <property type="entry name" value="FliK-like_C_sf"/>
</dbReference>
<evidence type="ECO:0000256" key="2">
    <source>
        <dbReference type="ARBA" id="ARBA00009149"/>
    </source>
</evidence>
<evidence type="ECO:0000256" key="4">
    <source>
        <dbReference type="SAM" id="MobiDB-lite"/>
    </source>
</evidence>
<reference evidence="6 7" key="1">
    <citation type="submission" date="2022-08" db="EMBL/GenBank/DDBJ databases">
        <title>Paenibacillus endoradicis sp. nov., Paenibacillus radicibacter sp. nov and Paenibacillus pararadicis sp. nov., three cold-adapted plant growth-promoting bacteria isolated from root of Larix gmelinii in Great Khingan.</title>
        <authorList>
            <person name="Xue H."/>
        </authorList>
    </citation>
    <scope>NUCLEOTIDE SEQUENCE [LARGE SCALE GENOMIC DNA]</scope>
    <source>
        <strain evidence="6 7">N5-1-1-5</strain>
    </source>
</reference>
<proteinExistence type="inferred from homology"/>
<keyword evidence="6" id="KW-0282">Flagellum</keyword>
<evidence type="ECO:0000256" key="3">
    <source>
        <dbReference type="ARBA" id="ARBA00022795"/>
    </source>
</evidence>
<feature type="domain" description="Flagellar hook-length control protein-like C-terminal" evidence="5">
    <location>
        <begin position="389"/>
        <end position="463"/>
    </location>
</feature>
<sequence length="520" mass="55700">MEIQAQVSVNPTASASSNASNNANGSTSAAPVLSGQAKTGFSATLNSMLAGEADVSQGDSQISLVGLNVLAQLMAALKEDSTVLPEQGLGDSLKQLDDLINLMDSDTDFASAFMDDPGVQAWLAQIQALLQLQTPIALSVTPTQTNETGEATVNEAVQPSNGNAQNSRLNPLLFVPLETSSTDNETAQTVPVTDLKPVTKAEAHKLLESFKNLLQSNRDQNSNLLTGNTLQKIVADLQQVLAPLVAAPAVSDNSKDSVTDSEVATQLFPNQTNDRSSGVSTVTNPIKRDTTFQVNVTAVNPKLEFLAARVLPPKTTVEEVVNDAPLFEPLQEMVVDTTADNSVMPMHEFLKQVQSGEQLTKTPVLLMHSHSFTEDMTDFVKAFTLDARADGITEAKLSLYPQHLGQVDVKLTIHNGQLIAQFMADSLTGKEMLESQLSQLRATLQSQGIQVDKLEVTQSQSFQSGMFQEQRQQQSQQSNKQQKGNGTNKALSLDEELAQAAAKTAPVSNRLGQTSIDTTA</sequence>
<dbReference type="PRINTS" id="PR01007">
    <property type="entry name" value="FLGHOOKFLIK"/>
</dbReference>
<comment type="caution">
    <text evidence="6">The sequence shown here is derived from an EMBL/GenBank/DDBJ whole genome shotgun (WGS) entry which is preliminary data.</text>
</comment>
<feature type="compositionally biased region" description="Low complexity" evidence="4">
    <location>
        <begin position="10"/>
        <end position="31"/>
    </location>
</feature>
<keyword evidence="3" id="KW-1005">Bacterial flagellum biogenesis</keyword>
<dbReference type="EMBL" id="JANQBD010000003">
    <property type="protein sequence ID" value="MCR8630810.1"/>
    <property type="molecule type" value="Genomic_DNA"/>
</dbReference>
<dbReference type="Pfam" id="PF02120">
    <property type="entry name" value="Flg_hook"/>
    <property type="match status" value="1"/>
</dbReference>
<keyword evidence="6" id="KW-0966">Cell projection</keyword>
<feature type="compositionally biased region" description="Polar residues" evidence="4">
    <location>
        <begin position="506"/>
        <end position="520"/>
    </location>
</feature>
<dbReference type="RefSeq" id="WP_258212414.1">
    <property type="nucleotide sequence ID" value="NZ_JANQBD010000003.1"/>
</dbReference>
<dbReference type="Proteomes" id="UP001300012">
    <property type="component" value="Unassembled WGS sequence"/>
</dbReference>
<keyword evidence="7" id="KW-1185">Reference proteome</keyword>
<feature type="region of interest" description="Disordered" evidence="4">
    <location>
        <begin position="462"/>
        <end position="520"/>
    </location>
</feature>
<organism evidence="6 7">
    <name type="scientific">Paenibacillus radicis</name>
    <name type="common">ex Xue et al. 2023</name>
    <dbReference type="NCBI Taxonomy" id="2972489"/>
    <lineage>
        <taxon>Bacteria</taxon>
        <taxon>Bacillati</taxon>
        <taxon>Bacillota</taxon>
        <taxon>Bacilli</taxon>
        <taxon>Bacillales</taxon>
        <taxon>Paenibacillaceae</taxon>
        <taxon>Paenibacillus</taxon>
    </lineage>
</organism>
<dbReference type="CDD" id="cd17470">
    <property type="entry name" value="T3SS_Flik_C"/>
    <property type="match status" value="1"/>
</dbReference>
<name>A0ABT1YFS9_9BACL</name>
<dbReference type="Gene3D" id="3.30.750.140">
    <property type="match status" value="1"/>
</dbReference>
<gene>
    <name evidence="6" type="ORF">NV381_06295</name>
</gene>
<accession>A0ABT1YFS9</accession>
<evidence type="ECO:0000256" key="1">
    <source>
        <dbReference type="ARBA" id="ARBA00003944"/>
    </source>
</evidence>
<evidence type="ECO:0000313" key="6">
    <source>
        <dbReference type="EMBL" id="MCR8630810.1"/>
    </source>
</evidence>
<evidence type="ECO:0000259" key="5">
    <source>
        <dbReference type="Pfam" id="PF02120"/>
    </source>
</evidence>
<evidence type="ECO:0000313" key="7">
    <source>
        <dbReference type="Proteomes" id="UP001300012"/>
    </source>
</evidence>
<keyword evidence="6" id="KW-0969">Cilium</keyword>
<feature type="region of interest" description="Disordered" evidence="4">
    <location>
        <begin position="1"/>
        <end position="31"/>
    </location>
</feature>
<comment type="function">
    <text evidence="1">Controls the length of the flagellar hook.</text>
</comment>
<feature type="compositionally biased region" description="Low complexity" evidence="4">
    <location>
        <begin position="463"/>
        <end position="489"/>
    </location>
</feature>
<dbReference type="InterPro" id="IPR021136">
    <property type="entry name" value="Flagellar_hook_control-like_C"/>
</dbReference>
<comment type="similarity">
    <text evidence="2">Belongs to the FliK family.</text>
</comment>